<evidence type="ECO:0000313" key="1">
    <source>
        <dbReference type="EMBL" id="AUI72501.1"/>
    </source>
</evidence>
<organism evidence="1 2">
    <name type="scientific">Companilactobacillus alimentarius DSM 20249</name>
    <dbReference type="NCBI Taxonomy" id="1423720"/>
    <lineage>
        <taxon>Bacteria</taxon>
        <taxon>Bacillati</taxon>
        <taxon>Bacillota</taxon>
        <taxon>Bacilli</taxon>
        <taxon>Lactobacillales</taxon>
        <taxon>Lactobacillaceae</taxon>
        <taxon>Companilactobacillus</taxon>
    </lineage>
</organism>
<dbReference type="EMBL" id="CP018867">
    <property type="protein sequence ID" value="AUI72501.1"/>
    <property type="molecule type" value="Genomic_DNA"/>
</dbReference>
<dbReference type="STRING" id="1423720.FC67_GL000067"/>
<dbReference type="RefSeq" id="WP_057737630.1">
    <property type="nucleotide sequence ID" value="NZ_CP018867.1"/>
</dbReference>
<keyword evidence="2" id="KW-1185">Reference proteome</keyword>
<dbReference type="OrthoDB" id="2301865at2"/>
<accession>A0A2K9HIX5</accession>
<reference evidence="1 2" key="1">
    <citation type="submission" date="2016-12" db="EMBL/GenBank/DDBJ databases">
        <title>The whole genome sequencing and assembly of Lactobacillus alimentarius DSM 20249T strain.</title>
        <authorList>
            <person name="Lee Y.-J."/>
            <person name="Yi H."/>
            <person name="Bahn Y.-S."/>
            <person name="Kim J.F."/>
            <person name="Lee D.-W."/>
        </authorList>
    </citation>
    <scope>NUCLEOTIDE SEQUENCE [LARGE SCALE GENOMIC DNA]</scope>
    <source>
        <strain evidence="1 2">DSM 20249</strain>
    </source>
</reference>
<protein>
    <submittedName>
        <fullName evidence="1">Uncharacterized protein</fullName>
    </submittedName>
</protein>
<proteinExistence type="predicted"/>
<name>A0A2K9HIX5_9LACO</name>
<evidence type="ECO:0000313" key="2">
    <source>
        <dbReference type="Proteomes" id="UP000234653"/>
    </source>
</evidence>
<gene>
    <name evidence="1" type="ORF">LA20249_10045</name>
</gene>
<sequence length="105" mass="12805">MENNDTHRLNKYQKKQFIKMAQSAVDKRDGPFDWGNYQTVSIDVYRMKGNHEYALIYRIKPHILSDKYIITNSMVLKLKYRDLKEYQKFTIKKYYSDFSKFLMDN</sequence>
<dbReference type="Proteomes" id="UP000234653">
    <property type="component" value="Chromosome"/>
</dbReference>
<dbReference type="AlphaFoldDB" id="A0A2K9HIX5"/>
<dbReference type="KEGG" id="lali:LA20249_10045"/>